<keyword evidence="4 8" id="KW-0863">Zinc-finger</keyword>
<dbReference type="SUPFAM" id="SSF57850">
    <property type="entry name" value="RING/U-box"/>
    <property type="match status" value="1"/>
</dbReference>
<sequence length="334" mass="38985">MARQHVFPEIFTNKTELDLESMSPEEKASLDYGIGFQDEWRYLHHQMHEKHKGHESMHAWMILILLITIIVSQILLVEWKKRFNRSYERVSLIGMWTVPIIISVNHYWTRFIVTWLIFTALTGIVISRALQKPIAPMTPRLVYKWFYLIYMISYGLGVIGYVVVLLTLLGVNLMFRSLPQPWMDFGLMCIFYGLYYGVLGRDISGIITDLMAVKIGYYTQSGIPNRLLEPNICAVCGNIILVQDNANAIVEKTYNLTCGHTFHEFCIRGWCIVGKKQTCPYCKEKVDLKRMFRNPWEKPHVFYGSLLDFIRYLVAWQPVIFSGVQFINYLLGLE</sequence>
<evidence type="ECO:0000259" key="10">
    <source>
        <dbReference type="PROSITE" id="PS50089"/>
    </source>
</evidence>
<evidence type="ECO:0000256" key="1">
    <source>
        <dbReference type="ARBA" id="ARBA00004141"/>
    </source>
</evidence>
<dbReference type="CDD" id="cd16475">
    <property type="entry name" value="RING-H2_RNF121-like"/>
    <property type="match status" value="1"/>
</dbReference>
<dbReference type="GO" id="GO:0008270">
    <property type="term" value="F:zinc ion binding"/>
    <property type="evidence" value="ECO:0007669"/>
    <property type="project" value="UniProtKB-KW"/>
</dbReference>
<evidence type="ECO:0000256" key="4">
    <source>
        <dbReference type="ARBA" id="ARBA00022771"/>
    </source>
</evidence>
<dbReference type="Gene3D" id="3.30.40.10">
    <property type="entry name" value="Zinc/RING finger domain, C3HC4 (zinc finger)"/>
    <property type="match status" value="1"/>
</dbReference>
<protein>
    <submittedName>
        <fullName evidence="11">RING finger protein 121</fullName>
    </submittedName>
</protein>
<comment type="caution">
    <text evidence="11">The sequence shown here is derived from an EMBL/GenBank/DDBJ whole genome shotgun (WGS) entry which is preliminary data.</text>
</comment>
<feature type="transmembrane region" description="Helical" evidence="9">
    <location>
        <begin position="142"/>
        <end position="175"/>
    </location>
</feature>
<evidence type="ECO:0000256" key="9">
    <source>
        <dbReference type="SAM" id="Phobius"/>
    </source>
</evidence>
<keyword evidence="2 9" id="KW-0812">Transmembrane</keyword>
<keyword evidence="3" id="KW-0479">Metal-binding</keyword>
<dbReference type="AlphaFoldDB" id="A0AAV4X8S8"/>
<dbReference type="GO" id="GO:0000139">
    <property type="term" value="C:Golgi membrane"/>
    <property type="evidence" value="ECO:0007669"/>
    <property type="project" value="TreeGrafter"/>
</dbReference>
<feature type="transmembrane region" description="Helical" evidence="9">
    <location>
        <begin position="57"/>
        <end position="77"/>
    </location>
</feature>
<dbReference type="SMART" id="SM00184">
    <property type="entry name" value="RING"/>
    <property type="match status" value="1"/>
</dbReference>
<evidence type="ECO:0000256" key="5">
    <source>
        <dbReference type="ARBA" id="ARBA00022833"/>
    </source>
</evidence>
<name>A0AAV4X8S8_9ARAC</name>
<feature type="domain" description="RING-type" evidence="10">
    <location>
        <begin position="233"/>
        <end position="283"/>
    </location>
</feature>
<dbReference type="InterPro" id="IPR018957">
    <property type="entry name" value="Znf_C3HC4_RING-type"/>
</dbReference>
<dbReference type="InterPro" id="IPR001841">
    <property type="entry name" value="Znf_RING"/>
</dbReference>
<feature type="transmembrane region" description="Helical" evidence="9">
    <location>
        <begin position="112"/>
        <end position="130"/>
    </location>
</feature>
<reference evidence="11 12" key="1">
    <citation type="submission" date="2021-06" db="EMBL/GenBank/DDBJ databases">
        <title>Caerostris darwini draft genome.</title>
        <authorList>
            <person name="Kono N."/>
            <person name="Arakawa K."/>
        </authorList>
    </citation>
    <scope>NUCLEOTIDE SEQUENCE [LARGE SCALE GENOMIC DNA]</scope>
</reference>
<dbReference type="InterPro" id="IPR040176">
    <property type="entry name" value="RNF121/RNF175"/>
</dbReference>
<dbReference type="Proteomes" id="UP001054837">
    <property type="component" value="Unassembled WGS sequence"/>
</dbReference>
<evidence type="ECO:0000256" key="7">
    <source>
        <dbReference type="ARBA" id="ARBA00023136"/>
    </source>
</evidence>
<accession>A0AAV4X8S8</accession>
<keyword evidence="7 9" id="KW-0472">Membrane</keyword>
<gene>
    <name evidence="11" type="primary">RNF121</name>
    <name evidence="11" type="ORF">CDAR_416761</name>
</gene>
<dbReference type="GO" id="GO:0061630">
    <property type="term" value="F:ubiquitin protein ligase activity"/>
    <property type="evidence" value="ECO:0007669"/>
    <property type="project" value="TreeGrafter"/>
</dbReference>
<proteinExistence type="predicted"/>
<keyword evidence="6 9" id="KW-1133">Transmembrane helix</keyword>
<dbReference type="PANTHER" id="PTHR13407">
    <property type="entry name" value="RNF121 PROTEIN"/>
    <property type="match status" value="1"/>
</dbReference>
<keyword evidence="12" id="KW-1185">Reference proteome</keyword>
<evidence type="ECO:0000256" key="2">
    <source>
        <dbReference type="ARBA" id="ARBA00022692"/>
    </source>
</evidence>
<keyword evidence="5" id="KW-0862">Zinc</keyword>
<dbReference type="GO" id="GO:0005789">
    <property type="term" value="C:endoplasmic reticulum membrane"/>
    <property type="evidence" value="ECO:0007669"/>
    <property type="project" value="TreeGrafter"/>
</dbReference>
<dbReference type="PROSITE" id="PS50089">
    <property type="entry name" value="ZF_RING_2"/>
    <property type="match status" value="1"/>
</dbReference>
<dbReference type="EMBL" id="BPLQ01015712">
    <property type="protein sequence ID" value="GIY90284.1"/>
    <property type="molecule type" value="Genomic_DNA"/>
</dbReference>
<dbReference type="GO" id="GO:0036503">
    <property type="term" value="P:ERAD pathway"/>
    <property type="evidence" value="ECO:0007669"/>
    <property type="project" value="TreeGrafter"/>
</dbReference>
<organism evidence="11 12">
    <name type="scientific">Caerostris darwini</name>
    <dbReference type="NCBI Taxonomy" id="1538125"/>
    <lineage>
        <taxon>Eukaryota</taxon>
        <taxon>Metazoa</taxon>
        <taxon>Ecdysozoa</taxon>
        <taxon>Arthropoda</taxon>
        <taxon>Chelicerata</taxon>
        <taxon>Arachnida</taxon>
        <taxon>Araneae</taxon>
        <taxon>Araneomorphae</taxon>
        <taxon>Entelegynae</taxon>
        <taxon>Araneoidea</taxon>
        <taxon>Araneidae</taxon>
        <taxon>Caerostris</taxon>
    </lineage>
</organism>
<comment type="subcellular location">
    <subcellularLocation>
        <location evidence="1">Membrane</location>
        <topology evidence="1">Multi-pass membrane protein</topology>
    </subcellularLocation>
</comment>
<evidence type="ECO:0000256" key="8">
    <source>
        <dbReference type="PROSITE-ProRule" id="PRU00175"/>
    </source>
</evidence>
<dbReference type="PANTHER" id="PTHR13407:SF0">
    <property type="entry name" value="FI05221P"/>
    <property type="match status" value="1"/>
</dbReference>
<dbReference type="Pfam" id="PF00097">
    <property type="entry name" value="zf-C3HC4"/>
    <property type="match status" value="1"/>
</dbReference>
<feature type="transmembrane region" description="Helical" evidence="9">
    <location>
        <begin position="89"/>
        <end position="106"/>
    </location>
</feature>
<feature type="transmembrane region" description="Helical" evidence="9">
    <location>
        <begin position="181"/>
        <end position="199"/>
    </location>
</feature>
<dbReference type="InterPro" id="IPR013083">
    <property type="entry name" value="Znf_RING/FYVE/PHD"/>
</dbReference>
<evidence type="ECO:0000256" key="6">
    <source>
        <dbReference type="ARBA" id="ARBA00022989"/>
    </source>
</evidence>
<evidence type="ECO:0000313" key="11">
    <source>
        <dbReference type="EMBL" id="GIY90284.1"/>
    </source>
</evidence>
<evidence type="ECO:0000313" key="12">
    <source>
        <dbReference type="Proteomes" id="UP001054837"/>
    </source>
</evidence>
<evidence type="ECO:0000256" key="3">
    <source>
        <dbReference type="ARBA" id="ARBA00022723"/>
    </source>
</evidence>